<protein>
    <submittedName>
        <fullName evidence="4">NAD(P)/FAD-dependent oxidoreductase</fullName>
    </submittedName>
</protein>
<evidence type="ECO:0000259" key="3">
    <source>
        <dbReference type="Pfam" id="PF01494"/>
    </source>
</evidence>
<dbReference type="InterPro" id="IPR036188">
    <property type="entry name" value="FAD/NAD-bd_sf"/>
</dbReference>
<evidence type="ECO:0000313" key="5">
    <source>
        <dbReference type="Proteomes" id="UP001597114"/>
    </source>
</evidence>
<dbReference type="InterPro" id="IPR050493">
    <property type="entry name" value="FAD-dep_Monooxygenase_BioMet"/>
</dbReference>
<accession>A0ABW4EUN1</accession>
<reference evidence="5" key="1">
    <citation type="journal article" date="2019" name="Int. J. Syst. Evol. Microbiol.">
        <title>The Global Catalogue of Microorganisms (GCM) 10K type strain sequencing project: providing services to taxonomists for standard genome sequencing and annotation.</title>
        <authorList>
            <consortium name="The Broad Institute Genomics Platform"/>
            <consortium name="The Broad Institute Genome Sequencing Center for Infectious Disease"/>
            <person name="Wu L."/>
            <person name="Ma J."/>
        </authorList>
    </citation>
    <scope>NUCLEOTIDE SEQUENCE [LARGE SCALE GENOMIC DNA]</scope>
    <source>
        <strain evidence="5">CCM 7043</strain>
    </source>
</reference>
<dbReference type="EMBL" id="JBHUCO010000017">
    <property type="protein sequence ID" value="MFD1519361.1"/>
    <property type="molecule type" value="Genomic_DNA"/>
</dbReference>
<keyword evidence="1" id="KW-0560">Oxidoreductase</keyword>
<gene>
    <name evidence="4" type="ORF">ACFSJD_17855</name>
</gene>
<dbReference type="RefSeq" id="WP_344728582.1">
    <property type="nucleotide sequence ID" value="NZ_BAAAUS010000052.1"/>
</dbReference>
<keyword evidence="5" id="KW-1185">Reference proteome</keyword>
<name>A0ABW4EUN1_9PSEU</name>
<dbReference type="PRINTS" id="PR00420">
    <property type="entry name" value="RNGMNOXGNASE"/>
</dbReference>
<proteinExistence type="predicted"/>
<evidence type="ECO:0000256" key="1">
    <source>
        <dbReference type="ARBA" id="ARBA00023002"/>
    </source>
</evidence>
<dbReference type="PANTHER" id="PTHR13789">
    <property type="entry name" value="MONOOXYGENASE"/>
    <property type="match status" value="1"/>
</dbReference>
<dbReference type="SUPFAM" id="SSF51905">
    <property type="entry name" value="FAD/NAD(P)-binding domain"/>
    <property type="match status" value="1"/>
</dbReference>
<evidence type="ECO:0000313" key="4">
    <source>
        <dbReference type="EMBL" id="MFD1519361.1"/>
    </source>
</evidence>
<sequence>MTDVRTALVIGGGIAGPVAAMALRKAGIEATVHEAYPSTADGIGGTIAIAPNGLAALEAIDAQDALLAHAHPISTTVMTFGAKRLELPSLAGVPPLQVVRRAELYGSLHAMARARGVRIVHGTRLVDAEQTASGVLARFADGTTATADVLIGADGVRSTVRKLIDPNAPGQNYTGMLGFEGLADVEVPARPGTMTFAFGRRAYYLYWPQPGGGTVWGANLPQEPMSLAEARKVPAEEWLRILRETYADDEPGGELARRTSADRLQVVGSLHIMPSVPHWYRDRMVLVGDSVHAPSNSSGQGASLAIESAVEVARCLRDLPDVPSAFATYEGLRRGRVEKIASRAAKINHAKAPGPATRAIMPFLMSIMIKFAMNPEKTMASEQRFRIDWDAPVVPTGEPVRATG</sequence>
<evidence type="ECO:0000256" key="2">
    <source>
        <dbReference type="ARBA" id="ARBA00023033"/>
    </source>
</evidence>
<feature type="domain" description="FAD-binding" evidence="3">
    <location>
        <begin position="7"/>
        <end position="341"/>
    </location>
</feature>
<organism evidence="4 5">
    <name type="scientific">Pseudonocardia yunnanensis</name>
    <dbReference type="NCBI Taxonomy" id="58107"/>
    <lineage>
        <taxon>Bacteria</taxon>
        <taxon>Bacillati</taxon>
        <taxon>Actinomycetota</taxon>
        <taxon>Actinomycetes</taxon>
        <taxon>Pseudonocardiales</taxon>
        <taxon>Pseudonocardiaceae</taxon>
        <taxon>Pseudonocardia</taxon>
    </lineage>
</organism>
<comment type="caution">
    <text evidence="4">The sequence shown here is derived from an EMBL/GenBank/DDBJ whole genome shotgun (WGS) entry which is preliminary data.</text>
</comment>
<dbReference type="PANTHER" id="PTHR13789:SF309">
    <property type="entry name" value="PUTATIVE (AFU_ORTHOLOGUE AFUA_6G14510)-RELATED"/>
    <property type="match status" value="1"/>
</dbReference>
<dbReference type="Pfam" id="PF01494">
    <property type="entry name" value="FAD_binding_3"/>
    <property type="match status" value="1"/>
</dbReference>
<dbReference type="InterPro" id="IPR002938">
    <property type="entry name" value="FAD-bd"/>
</dbReference>
<dbReference type="Proteomes" id="UP001597114">
    <property type="component" value="Unassembled WGS sequence"/>
</dbReference>
<keyword evidence="2" id="KW-0503">Monooxygenase</keyword>
<dbReference type="Gene3D" id="3.50.50.60">
    <property type="entry name" value="FAD/NAD(P)-binding domain"/>
    <property type="match status" value="1"/>
</dbReference>